<dbReference type="AlphaFoldDB" id="D8TRC8"/>
<accession>D8TRC8</accession>
<evidence type="ECO:0000313" key="3">
    <source>
        <dbReference type="Proteomes" id="UP000001058"/>
    </source>
</evidence>
<evidence type="ECO:0000256" key="1">
    <source>
        <dbReference type="SAM" id="MobiDB-lite"/>
    </source>
</evidence>
<dbReference type="EMBL" id="GL378333">
    <property type="protein sequence ID" value="EFJ49870.1"/>
    <property type="molecule type" value="Genomic_DNA"/>
</dbReference>
<dbReference type="RefSeq" id="XP_002948935.1">
    <property type="nucleotide sequence ID" value="XM_002948889.1"/>
</dbReference>
<organism evidence="3">
    <name type="scientific">Volvox carteri f. nagariensis</name>
    <dbReference type="NCBI Taxonomy" id="3068"/>
    <lineage>
        <taxon>Eukaryota</taxon>
        <taxon>Viridiplantae</taxon>
        <taxon>Chlorophyta</taxon>
        <taxon>core chlorophytes</taxon>
        <taxon>Chlorophyceae</taxon>
        <taxon>CS clade</taxon>
        <taxon>Chlamydomonadales</taxon>
        <taxon>Volvocaceae</taxon>
        <taxon>Volvox</taxon>
    </lineage>
</organism>
<protein>
    <submittedName>
        <fullName evidence="2">Uncharacterized protein</fullName>
    </submittedName>
</protein>
<keyword evidence="3" id="KW-1185">Reference proteome</keyword>
<dbReference type="KEGG" id="vcn:VOLCADRAFT_89304"/>
<feature type="region of interest" description="Disordered" evidence="1">
    <location>
        <begin position="165"/>
        <end position="264"/>
    </location>
</feature>
<dbReference type="GO" id="GO:0003723">
    <property type="term" value="F:RNA binding"/>
    <property type="evidence" value="ECO:0007669"/>
    <property type="project" value="InterPro"/>
</dbReference>
<name>D8TRC8_VOLCA</name>
<feature type="compositionally biased region" description="Gly residues" evidence="1">
    <location>
        <begin position="254"/>
        <end position="264"/>
    </location>
</feature>
<dbReference type="FunCoup" id="D8TRC8">
    <property type="interactions" value="45"/>
</dbReference>
<feature type="compositionally biased region" description="Polar residues" evidence="1">
    <location>
        <begin position="180"/>
        <end position="198"/>
    </location>
</feature>
<feature type="compositionally biased region" description="Gly residues" evidence="1">
    <location>
        <begin position="224"/>
        <end position="234"/>
    </location>
</feature>
<dbReference type="GeneID" id="9623742"/>
<dbReference type="Proteomes" id="UP000001058">
    <property type="component" value="Unassembled WGS sequence"/>
</dbReference>
<dbReference type="PANTHER" id="PTHR13452:SF13">
    <property type="entry name" value="OS02G0672400 PROTEIN"/>
    <property type="match status" value="1"/>
</dbReference>
<gene>
    <name evidence="2" type="ORF">VOLCADRAFT_89304</name>
</gene>
<dbReference type="InParanoid" id="D8TRC8"/>
<feature type="region of interest" description="Disordered" evidence="1">
    <location>
        <begin position="33"/>
        <end position="54"/>
    </location>
</feature>
<feature type="compositionally biased region" description="Acidic residues" evidence="1">
    <location>
        <begin position="240"/>
        <end position="253"/>
    </location>
</feature>
<sequence>MIESMIGVSDLSSDGVSNADALERLRRAAEMEMRRVLDDSRPRKRPRGPKGEIDTYVPMDRFHYSVVQELEAGSKGFLVTCNFRQEKSATREASQLLRRYLPEHLFPPAATLSTAVDEHPPGALGPPGGELPSRVMPMTTAVTGESVEGTDPVKCHGGAAAAAPSLVGDMEGDGAKPQAETGSLKQQGVGQGGSQPNQALDVVRPARGCGSSERDELQALEAVAGGGQGSGGGTTVYADDGSEEDEDAADDGDGGGGLSVGGGGGAHGGGGGGGGLPALGLAKVSCRGVVLIRLSAAAAAEVDPVRVVESMLADLESGTLQPPKHCQRIVPLDATCLLTPSGIAAAVAEAAAAFKRRRYKSTARCTDSNDGNGGGGGDAAPVEPFSYAISYHSRFTESLPQSAAAGADGGNSTYAGNGAAHRGGQEQEHALPPLPPPPQQQGQEVVDVLLDRNQIISLAARGMVDAFTGDVARVNLKKPQVAVRVEALPVGGRQFAGLTLLPEHMFVSKGKLVVKALVKNANSYPCQANSDCRHPDMPIRHPDRPIQAQHSPIPRLHSAIRIPSAGPPEQFQTSAD</sequence>
<proteinExistence type="predicted"/>
<feature type="region of interest" description="Disordered" evidence="1">
    <location>
        <begin position="400"/>
        <end position="441"/>
    </location>
</feature>
<reference evidence="2 3" key="1">
    <citation type="journal article" date="2010" name="Science">
        <title>Genomic analysis of organismal complexity in the multicellular green alga Volvox carteri.</title>
        <authorList>
            <person name="Prochnik S.E."/>
            <person name="Umen J."/>
            <person name="Nedelcu A.M."/>
            <person name="Hallmann A."/>
            <person name="Miller S.M."/>
            <person name="Nishii I."/>
            <person name="Ferris P."/>
            <person name="Kuo A."/>
            <person name="Mitros T."/>
            <person name="Fritz-Laylin L.K."/>
            <person name="Hellsten U."/>
            <person name="Chapman J."/>
            <person name="Simakov O."/>
            <person name="Rensing S.A."/>
            <person name="Terry A."/>
            <person name="Pangilinan J."/>
            <person name="Kapitonov V."/>
            <person name="Jurka J."/>
            <person name="Salamov A."/>
            <person name="Shapiro H."/>
            <person name="Schmutz J."/>
            <person name="Grimwood J."/>
            <person name="Lindquist E."/>
            <person name="Lucas S."/>
            <person name="Grigoriev I.V."/>
            <person name="Schmitt R."/>
            <person name="Kirk D."/>
            <person name="Rokhsar D.S."/>
        </authorList>
    </citation>
    <scope>NUCLEOTIDE SEQUENCE [LARGE SCALE GENOMIC DNA]</scope>
    <source>
        <strain evidence="3">f. Nagariensis / Eve</strain>
    </source>
</reference>
<evidence type="ECO:0000313" key="2">
    <source>
        <dbReference type="EMBL" id="EFJ49870.1"/>
    </source>
</evidence>
<dbReference type="PANTHER" id="PTHR13452">
    <property type="entry name" value="THUMP DOMAIN CONTAINING PROTEIN 1-RELATED"/>
    <property type="match status" value="1"/>
</dbReference>
<dbReference type="InterPro" id="IPR040183">
    <property type="entry name" value="THUMPD1-like"/>
</dbReference>
<dbReference type="OrthoDB" id="544890at2759"/>
<dbReference type="GO" id="GO:0006400">
    <property type="term" value="P:tRNA modification"/>
    <property type="evidence" value="ECO:0007669"/>
    <property type="project" value="InterPro"/>
</dbReference>